<dbReference type="AlphaFoldDB" id="A0A0D0V6S7"/>
<gene>
    <name evidence="2" type="ORF">I313_01537</name>
</gene>
<evidence type="ECO:0000256" key="1">
    <source>
        <dbReference type="SAM" id="SignalP"/>
    </source>
</evidence>
<dbReference type="OrthoDB" id="3247418at2759"/>
<accession>A0A0D0V6S7</accession>
<dbReference type="Proteomes" id="UP000053392">
    <property type="component" value="Unassembled WGS sequence"/>
</dbReference>
<feature type="chain" id="PRO_5002235271" evidence="1">
    <location>
        <begin position="20"/>
        <end position="220"/>
    </location>
</feature>
<keyword evidence="3" id="KW-1185">Reference proteome</keyword>
<feature type="signal peptide" evidence="1">
    <location>
        <begin position="1"/>
        <end position="19"/>
    </location>
</feature>
<proteinExistence type="predicted"/>
<dbReference type="HOGENOM" id="CLU_1255932_0_0_1"/>
<evidence type="ECO:0000313" key="3">
    <source>
        <dbReference type="Proteomes" id="UP000053392"/>
    </source>
</evidence>
<organism evidence="2 3">
    <name type="scientific">Cryptococcus deuterogattii Ram5</name>
    <dbReference type="NCBI Taxonomy" id="1296110"/>
    <lineage>
        <taxon>Eukaryota</taxon>
        <taxon>Fungi</taxon>
        <taxon>Dikarya</taxon>
        <taxon>Basidiomycota</taxon>
        <taxon>Agaricomycotina</taxon>
        <taxon>Tremellomycetes</taxon>
        <taxon>Tremellales</taxon>
        <taxon>Cryptococcaceae</taxon>
        <taxon>Cryptococcus</taxon>
        <taxon>Cryptococcus gattii species complex</taxon>
    </lineage>
</organism>
<keyword evidence="1" id="KW-0732">Signal</keyword>
<sequence length="220" mass="24766">MNPLVAFFVVLCFPLAVDLLSLEYDGLWIRTSKYANGQARVYVSIGNIAATALLLSASRDVPILSGRIHLASNVWCDAQLCRLEKMMEEVVYPPYIDRIVEKFFTKLSKPTAAQWRTCGEVLGPRGEASVALKLFAVIRYALQSSIFEAQVAQLRQHIDHFRSLVSKLHPFLPARVTNFCVKHIPDDILAHGPDIKMSGWNKVQEQVVALRALLRQCFAR</sequence>
<protein>
    <submittedName>
        <fullName evidence="2">Unplaced genomic scaffold supercont1.3, whole genome shotgun sequence</fullName>
    </submittedName>
</protein>
<dbReference type="EMBL" id="KN847898">
    <property type="protein sequence ID" value="KIR42314.1"/>
    <property type="molecule type" value="Genomic_DNA"/>
</dbReference>
<reference evidence="2 3" key="1">
    <citation type="submission" date="2015-01" db="EMBL/GenBank/DDBJ databases">
        <title>The Genome Sequence of Cryptococcus gattii Ram5.</title>
        <authorList>
            <consortium name="The Broad Institute Genomics Platform"/>
            <person name="Cuomo C."/>
            <person name="Litvintseva A."/>
            <person name="Chen Y."/>
            <person name="Heitman J."/>
            <person name="Sun S."/>
            <person name="Springer D."/>
            <person name="Dromer F."/>
            <person name="Young S."/>
            <person name="Zeng Q."/>
            <person name="Gargeya S."/>
            <person name="Abouelleil A."/>
            <person name="Alvarado L."/>
            <person name="Chapman S.B."/>
            <person name="Gainer-Dewar J."/>
            <person name="Goldberg J."/>
            <person name="Griggs A."/>
            <person name="Gujja S."/>
            <person name="Hansen M."/>
            <person name="Howarth C."/>
            <person name="Imamovic A."/>
            <person name="Larimer J."/>
            <person name="Murphy C."/>
            <person name="Naylor J."/>
            <person name="Pearson M."/>
            <person name="Priest M."/>
            <person name="Roberts A."/>
            <person name="Saif S."/>
            <person name="Shea T."/>
            <person name="Sykes S."/>
            <person name="Wortman J."/>
            <person name="Nusbaum C."/>
            <person name="Birren B."/>
        </authorList>
    </citation>
    <scope>NUCLEOTIDE SEQUENCE [LARGE SCALE GENOMIC DNA]</scope>
    <source>
        <strain evidence="2 3">Ram5</strain>
    </source>
</reference>
<name>A0A0D0V6S7_9TREE</name>
<evidence type="ECO:0000313" key="2">
    <source>
        <dbReference type="EMBL" id="KIR42314.1"/>
    </source>
</evidence>